<keyword evidence="5" id="KW-0735">Signal-anchor</keyword>
<evidence type="ECO:0000256" key="4">
    <source>
        <dbReference type="ARBA" id="ARBA00022679"/>
    </source>
</evidence>
<evidence type="ECO:0000313" key="8">
    <source>
        <dbReference type="Proteomes" id="UP000262825"/>
    </source>
</evidence>
<evidence type="ECO:0000256" key="2">
    <source>
        <dbReference type="ARBA" id="ARBA00007677"/>
    </source>
</evidence>
<feature type="active site" description="Nucleophile" evidence="6">
    <location>
        <position position="261"/>
    </location>
</feature>
<dbReference type="GO" id="GO:0005794">
    <property type="term" value="C:Golgi apparatus"/>
    <property type="evidence" value="ECO:0007669"/>
    <property type="project" value="TreeGrafter"/>
</dbReference>
<name>A0A376B6P6_9ASCO</name>
<dbReference type="Pfam" id="PF01793">
    <property type="entry name" value="Glyco_transf_15"/>
    <property type="match status" value="1"/>
</dbReference>
<gene>
    <name evidence="7" type="ORF">SCODWIG_02127</name>
</gene>
<dbReference type="GO" id="GO:0000026">
    <property type="term" value="F:alpha-1,2-mannosyltransferase activity"/>
    <property type="evidence" value="ECO:0007669"/>
    <property type="project" value="TreeGrafter"/>
</dbReference>
<comment type="similarity">
    <text evidence="2">Belongs to the glycosyltransferase 15 family.</text>
</comment>
<dbReference type="GO" id="GO:0000032">
    <property type="term" value="P:cell wall mannoprotein biosynthetic process"/>
    <property type="evidence" value="ECO:0007669"/>
    <property type="project" value="TreeGrafter"/>
</dbReference>
<dbReference type="PANTHER" id="PTHR31121">
    <property type="entry name" value="ALPHA-1,2 MANNOSYLTRANSFERASE KTR1"/>
    <property type="match status" value="1"/>
</dbReference>
<evidence type="ECO:0000256" key="1">
    <source>
        <dbReference type="ARBA" id="ARBA00004606"/>
    </source>
</evidence>
<dbReference type="GO" id="GO:0006493">
    <property type="term" value="P:protein O-linked glycosylation"/>
    <property type="evidence" value="ECO:0007669"/>
    <property type="project" value="TreeGrafter"/>
</dbReference>
<dbReference type="SUPFAM" id="SSF53448">
    <property type="entry name" value="Nucleotide-diphospho-sugar transferases"/>
    <property type="match status" value="1"/>
</dbReference>
<keyword evidence="3 7" id="KW-0328">Glycosyltransferase</keyword>
<dbReference type="InterPro" id="IPR002685">
    <property type="entry name" value="Glyco_trans_15"/>
</dbReference>
<dbReference type="PIRSF" id="PIRSF018153">
    <property type="entry name" value="Glyco_trans_15"/>
    <property type="match status" value="1"/>
</dbReference>
<dbReference type="EMBL" id="UFAJ01000336">
    <property type="protein sequence ID" value="SSD60366.1"/>
    <property type="molecule type" value="Genomic_DNA"/>
</dbReference>
<keyword evidence="8" id="KW-1185">Reference proteome</keyword>
<accession>A0A376B6P6</accession>
<keyword evidence="4 7" id="KW-0808">Transferase</keyword>
<dbReference type="Gene3D" id="3.90.550.10">
    <property type="entry name" value="Spore Coat Polysaccharide Biosynthesis Protein SpsA, Chain A"/>
    <property type="match status" value="1"/>
</dbReference>
<dbReference type="GO" id="GO:0016020">
    <property type="term" value="C:membrane"/>
    <property type="evidence" value="ECO:0007669"/>
    <property type="project" value="UniProtKB-SubCell"/>
</dbReference>
<evidence type="ECO:0000256" key="3">
    <source>
        <dbReference type="ARBA" id="ARBA00022676"/>
    </source>
</evidence>
<reference evidence="8" key="1">
    <citation type="submission" date="2018-06" db="EMBL/GenBank/DDBJ databases">
        <authorList>
            <person name="Guldener U."/>
        </authorList>
    </citation>
    <scope>NUCLEOTIDE SEQUENCE [LARGE SCALE GENOMIC DNA]</scope>
    <source>
        <strain evidence="8">UTAD17</strain>
    </source>
</reference>
<keyword evidence="5" id="KW-0812">Transmembrane</keyword>
<dbReference type="VEuPathDB" id="FungiDB:SCODWIG_02127"/>
<organism evidence="7 8">
    <name type="scientific">Saccharomycodes ludwigii</name>
    <dbReference type="NCBI Taxonomy" id="36035"/>
    <lineage>
        <taxon>Eukaryota</taxon>
        <taxon>Fungi</taxon>
        <taxon>Dikarya</taxon>
        <taxon>Ascomycota</taxon>
        <taxon>Saccharomycotina</taxon>
        <taxon>Saccharomycetes</taxon>
        <taxon>Saccharomycodales</taxon>
        <taxon>Saccharomycodaceae</taxon>
        <taxon>Saccharomycodes</taxon>
    </lineage>
</organism>
<comment type="subcellular location">
    <subcellularLocation>
        <location evidence="1">Membrane</location>
        <topology evidence="1">Single-pass type II membrane protein</topology>
    </subcellularLocation>
</comment>
<dbReference type="AlphaFoldDB" id="A0A376B6P6"/>
<dbReference type="PANTHER" id="PTHR31121:SF8">
    <property type="entry name" value="GLYCOLIPID 2-ALPHA-MANNOSYLTRANSFERASE-RELATED"/>
    <property type="match status" value="1"/>
</dbReference>
<evidence type="ECO:0000313" key="7">
    <source>
        <dbReference type="EMBL" id="SSD60366.1"/>
    </source>
</evidence>
<proteinExistence type="inferred from homology"/>
<dbReference type="Proteomes" id="UP000262825">
    <property type="component" value="Unassembled WGS sequence"/>
</dbReference>
<dbReference type="InterPro" id="IPR029044">
    <property type="entry name" value="Nucleotide-diphossugar_trans"/>
</dbReference>
<dbReference type="GO" id="GO:0006487">
    <property type="term" value="P:protein N-linked glycosylation"/>
    <property type="evidence" value="ECO:0007669"/>
    <property type="project" value="TreeGrafter"/>
</dbReference>
<protein>
    <submittedName>
        <fullName evidence="7">Related to Alpha-1,2 mannosyltransferase KTR1</fullName>
    </submittedName>
</protein>
<evidence type="ECO:0000256" key="5">
    <source>
        <dbReference type="ARBA" id="ARBA00022968"/>
    </source>
</evidence>
<evidence type="ECO:0000256" key="6">
    <source>
        <dbReference type="PIRSR" id="PIRSR018153-1"/>
    </source>
</evidence>
<sequence length="288" mass="34482">MIKGESDDSYNNLITSVSNQINSLYNDYITKLYEYNNSTSEALDAMEEDNKVKATFFCLVRESEIDSLLPTIRTIQTRFNNKFGYPWIFVSDEEFSDNFKEIIRDKIPQNVSFGVIPKEHWSYPDWIDQKKAEEIRNDKSMSGIPYFNSESYRHMCRYESGFFYRHPLLNGYEYYWRVEPDTQIFCDLDYDVFQWMKDNDKKYGFTLTMREFPATIPSLWSSTQTFLKENPQYIAEDNLLNFISNDEGKTYNMCHFWTNFEIAAIDFWESEAYSKYFEFLDHNGGFFF</sequence>